<keyword evidence="2" id="KW-0812">Transmembrane</keyword>
<feature type="transmembrane region" description="Helical" evidence="2">
    <location>
        <begin position="73"/>
        <end position="91"/>
    </location>
</feature>
<proteinExistence type="predicted"/>
<evidence type="ECO:0000256" key="2">
    <source>
        <dbReference type="SAM" id="Phobius"/>
    </source>
</evidence>
<keyword evidence="4" id="KW-1185">Reference proteome</keyword>
<feature type="region of interest" description="Disordered" evidence="1">
    <location>
        <begin position="1"/>
        <end position="23"/>
    </location>
</feature>
<dbReference type="EMBL" id="NOWF01000001">
    <property type="protein sequence ID" value="OYD09668.1"/>
    <property type="molecule type" value="Genomic_DNA"/>
</dbReference>
<sequence length="103" mass="11572">MAQSQESPSFENNTAYQNSNPFPGGYGGYDPSYAHFPPNFGGYPPMTNHTGGYEGYGGYPNPYGFQGDAQTNIFPFFGFPFFGGFPFFPFFRPFPFFGGRRFF</sequence>
<accession>A0A235BBH9</accession>
<reference evidence="3 4" key="1">
    <citation type="submission" date="2017-07" db="EMBL/GenBank/DDBJ databases">
        <title>The genome sequence of Paludifilum halophilum highlights mechanisms for microbial adaptation to high salt environemnts.</title>
        <authorList>
            <person name="Belbahri L."/>
        </authorList>
    </citation>
    <scope>NUCLEOTIDE SEQUENCE [LARGE SCALE GENOMIC DNA]</scope>
    <source>
        <strain evidence="3 4">DSM 102817</strain>
    </source>
</reference>
<feature type="compositionally biased region" description="Polar residues" evidence="1">
    <location>
        <begin position="1"/>
        <end position="21"/>
    </location>
</feature>
<organism evidence="3 4">
    <name type="scientific">Paludifilum halophilum</name>
    <dbReference type="NCBI Taxonomy" id="1642702"/>
    <lineage>
        <taxon>Bacteria</taxon>
        <taxon>Bacillati</taxon>
        <taxon>Bacillota</taxon>
        <taxon>Bacilli</taxon>
        <taxon>Bacillales</taxon>
        <taxon>Thermoactinomycetaceae</taxon>
        <taxon>Paludifilum</taxon>
    </lineage>
</organism>
<name>A0A235BBH9_9BACL</name>
<evidence type="ECO:0000313" key="4">
    <source>
        <dbReference type="Proteomes" id="UP000215459"/>
    </source>
</evidence>
<evidence type="ECO:0000313" key="3">
    <source>
        <dbReference type="EMBL" id="OYD09668.1"/>
    </source>
</evidence>
<comment type="caution">
    <text evidence="3">The sequence shown here is derived from an EMBL/GenBank/DDBJ whole genome shotgun (WGS) entry which is preliminary data.</text>
</comment>
<dbReference type="Proteomes" id="UP000215459">
    <property type="component" value="Unassembled WGS sequence"/>
</dbReference>
<gene>
    <name evidence="3" type="ORF">CHM34_01290</name>
</gene>
<dbReference type="AlphaFoldDB" id="A0A235BBH9"/>
<keyword evidence="2" id="KW-1133">Transmembrane helix</keyword>
<evidence type="ECO:0000256" key="1">
    <source>
        <dbReference type="SAM" id="MobiDB-lite"/>
    </source>
</evidence>
<dbReference type="RefSeq" id="WP_094262768.1">
    <property type="nucleotide sequence ID" value="NZ_NOWF01000001.1"/>
</dbReference>
<keyword evidence="2" id="KW-0472">Membrane</keyword>
<protein>
    <submittedName>
        <fullName evidence="3">Uncharacterized protein</fullName>
    </submittedName>
</protein>